<dbReference type="NCBIfam" id="TIGR01460">
    <property type="entry name" value="HAD-SF-IIA"/>
    <property type="match status" value="1"/>
</dbReference>
<protein>
    <recommendedName>
        <fullName evidence="5">Acid sugar phosphatase</fullName>
        <ecNumber evidence="5">3.1.3.-</ecNumber>
    </recommendedName>
</protein>
<gene>
    <name evidence="9" type="ORF">PTI45_00520</name>
</gene>
<dbReference type="InterPro" id="IPR006354">
    <property type="entry name" value="HAD-SF_hydro_IIA_hyp1"/>
</dbReference>
<evidence type="ECO:0000256" key="2">
    <source>
        <dbReference type="ARBA" id="ARBA00022723"/>
    </source>
</evidence>
<evidence type="ECO:0000313" key="10">
    <source>
        <dbReference type="Proteomes" id="UP000094578"/>
    </source>
</evidence>
<dbReference type="GO" id="GO:0016791">
    <property type="term" value="F:phosphatase activity"/>
    <property type="evidence" value="ECO:0007669"/>
    <property type="project" value="TreeGrafter"/>
</dbReference>
<feature type="binding site" evidence="8">
    <location>
        <position position="227"/>
    </location>
    <ligand>
        <name>Mg(2+)</name>
        <dbReference type="ChEBI" id="CHEBI:18420"/>
    </ligand>
</feature>
<feature type="active site" description="Proton donor" evidence="6">
    <location>
        <position position="33"/>
    </location>
</feature>
<dbReference type="NCBIfam" id="TIGR01457">
    <property type="entry name" value="HAD-SF-IIA-hyp2"/>
    <property type="match status" value="1"/>
</dbReference>
<dbReference type="FunFam" id="3.40.50.1000:FF:000053">
    <property type="entry name" value="TIGR01457 family HAD hydrolase"/>
    <property type="match status" value="1"/>
</dbReference>
<evidence type="ECO:0000256" key="3">
    <source>
        <dbReference type="ARBA" id="ARBA00022801"/>
    </source>
</evidence>
<evidence type="ECO:0000256" key="1">
    <source>
        <dbReference type="ARBA" id="ARBA00006696"/>
    </source>
</evidence>
<comment type="cofactor">
    <cofactor evidence="8">
        <name>Mg(2+)</name>
        <dbReference type="ChEBI" id="CHEBI:18420"/>
    </cofactor>
    <text evidence="8">Divalent metal ions. Mg(2+) is the most effective.</text>
</comment>
<feature type="binding site" evidence="8">
    <location>
        <position position="33"/>
    </location>
    <ligand>
        <name>Mg(2+)</name>
        <dbReference type="ChEBI" id="CHEBI:18420"/>
    </ligand>
</feature>
<dbReference type="AlphaFoldDB" id="A0A1E3L8C2"/>
<evidence type="ECO:0000256" key="5">
    <source>
        <dbReference type="PIRNR" id="PIRNR000915"/>
    </source>
</evidence>
<keyword evidence="10" id="KW-1185">Reference proteome</keyword>
<organism evidence="9 10">
    <name type="scientific">Paenibacillus nuruki</name>
    <dbReference type="NCBI Taxonomy" id="1886670"/>
    <lineage>
        <taxon>Bacteria</taxon>
        <taxon>Bacillati</taxon>
        <taxon>Bacillota</taxon>
        <taxon>Bacilli</taxon>
        <taxon>Bacillales</taxon>
        <taxon>Paenibacillaceae</taxon>
        <taxon>Paenibacillus</taxon>
    </lineage>
</organism>
<evidence type="ECO:0000256" key="8">
    <source>
        <dbReference type="PIRSR" id="PIRSR000915-3"/>
    </source>
</evidence>
<dbReference type="GO" id="GO:0005737">
    <property type="term" value="C:cytoplasm"/>
    <property type="evidence" value="ECO:0007669"/>
    <property type="project" value="TreeGrafter"/>
</dbReference>
<accession>A0A1E3L8C2</accession>
<dbReference type="Proteomes" id="UP000094578">
    <property type="component" value="Unassembled WGS sequence"/>
</dbReference>
<feature type="binding site" evidence="7">
    <location>
        <position position="202"/>
    </location>
    <ligand>
        <name>substrate</name>
    </ligand>
</feature>
<dbReference type="SFLD" id="SFLDS00003">
    <property type="entry name" value="Haloacid_Dehalogenase"/>
    <property type="match status" value="1"/>
</dbReference>
<dbReference type="EC" id="3.1.3.-" evidence="5"/>
<dbReference type="InterPro" id="IPR023214">
    <property type="entry name" value="HAD_sf"/>
</dbReference>
<comment type="similarity">
    <text evidence="1 5">Belongs to the HAD-like hydrolase superfamily. NagD family.</text>
</comment>
<proteinExistence type="inferred from homology"/>
<feature type="active site" description="Nucleophile" evidence="6">
    <location>
        <position position="31"/>
    </location>
</feature>
<evidence type="ECO:0000313" key="9">
    <source>
        <dbReference type="EMBL" id="ODP30067.1"/>
    </source>
</evidence>
<dbReference type="SFLD" id="SFLDG01129">
    <property type="entry name" value="C1.5:_HAD__Beta-PGM__Phosphata"/>
    <property type="match status" value="1"/>
</dbReference>
<dbReference type="InterPro" id="IPR006357">
    <property type="entry name" value="HAD-SF_hydro_IIA"/>
</dbReference>
<dbReference type="Pfam" id="PF13344">
    <property type="entry name" value="Hydrolase_6"/>
    <property type="match status" value="1"/>
</dbReference>
<keyword evidence="3 9" id="KW-0378">Hydrolase</keyword>
<dbReference type="PATRIC" id="fig|1886670.3.peg.539"/>
<dbReference type="PIRSF" id="PIRSF000915">
    <property type="entry name" value="PGP-type_phosphatase"/>
    <property type="match status" value="1"/>
</dbReference>
<dbReference type="PANTHER" id="PTHR19288">
    <property type="entry name" value="4-NITROPHENYLPHOSPHATASE-RELATED"/>
    <property type="match status" value="1"/>
</dbReference>
<dbReference type="InterPro" id="IPR036412">
    <property type="entry name" value="HAD-like_sf"/>
</dbReference>
<evidence type="ECO:0000256" key="6">
    <source>
        <dbReference type="PIRSR" id="PIRSR000915-1"/>
    </source>
</evidence>
<dbReference type="SFLD" id="SFLDG01139">
    <property type="entry name" value="C2.A:_Pyridoxal_Phosphate_Phos"/>
    <property type="match status" value="1"/>
</dbReference>
<reference evidence="9 10" key="1">
    <citation type="submission" date="2016-08" db="EMBL/GenBank/DDBJ databases">
        <title>Genome sequencing of Paenibacillus sp. TI45-13ar, isolated from Korean traditional nuruk.</title>
        <authorList>
            <person name="Kim S.-J."/>
        </authorList>
    </citation>
    <scope>NUCLEOTIDE SEQUENCE [LARGE SCALE GENOMIC DNA]</scope>
    <source>
        <strain evidence="9 10">TI45-13ar</strain>
    </source>
</reference>
<comment type="caution">
    <text evidence="9">The sequence shown here is derived from an EMBL/GenBank/DDBJ whole genome shotgun (WGS) entry which is preliminary data.</text>
</comment>
<dbReference type="PANTHER" id="PTHR19288:SF46">
    <property type="entry name" value="HALOACID DEHALOGENASE-LIKE HYDROLASE DOMAIN-CONTAINING PROTEIN 2"/>
    <property type="match status" value="1"/>
</dbReference>
<dbReference type="Pfam" id="PF13242">
    <property type="entry name" value="Hydrolase_like"/>
    <property type="match status" value="1"/>
</dbReference>
<dbReference type="STRING" id="1886670.PTI45_00520"/>
<comment type="function">
    <text evidence="5">Catalyzes the dephosphorylation of 2-6 carbon acid sugars in vitro.</text>
</comment>
<dbReference type="GO" id="GO:0046872">
    <property type="term" value="F:metal ion binding"/>
    <property type="evidence" value="ECO:0007669"/>
    <property type="project" value="UniProtKB-KW"/>
</dbReference>
<feature type="binding site" evidence="8">
    <location>
        <position position="31"/>
    </location>
    <ligand>
        <name>Mg(2+)</name>
        <dbReference type="ChEBI" id="CHEBI:18420"/>
    </ligand>
</feature>
<keyword evidence="4 5" id="KW-0460">Magnesium</keyword>
<name>A0A1E3L8C2_9BACL</name>
<keyword evidence="2 5" id="KW-0479">Metal-binding</keyword>
<dbReference type="CDD" id="cd07530">
    <property type="entry name" value="HAD_Pase_UmpH-like"/>
    <property type="match status" value="1"/>
</dbReference>
<dbReference type="SUPFAM" id="SSF56784">
    <property type="entry name" value="HAD-like"/>
    <property type="match status" value="1"/>
</dbReference>
<evidence type="ECO:0000256" key="7">
    <source>
        <dbReference type="PIRSR" id="PIRSR000915-2"/>
    </source>
</evidence>
<evidence type="ECO:0000256" key="4">
    <source>
        <dbReference type="ARBA" id="ARBA00022842"/>
    </source>
</evidence>
<dbReference type="Gene3D" id="3.40.50.1000">
    <property type="entry name" value="HAD superfamily/HAD-like"/>
    <property type="match status" value="2"/>
</dbReference>
<dbReference type="EMBL" id="MDER01000025">
    <property type="protein sequence ID" value="ODP30067.1"/>
    <property type="molecule type" value="Genomic_DNA"/>
</dbReference>
<sequence length="288" mass="30198">MPYAATFFTMKIVSDRKGVYMTTNRKGLLIDLDGTLYHGDTVIEGASAWIEDLQSKQIPYLFVTNNSSRTPQGVADHLTHLGIPASAEQVCTSAMAAAHYIAEQSPTSSVYVIGEDGLKQAVTAHGLQLTEEQPDYVLQGIDRQFTYEKLTKALRLIASGAQFILTNPDLQLPSHDGLLPGAGTIGASIAAATGVEPVVIGKPSAILMEYALERLGLSASDAIVVGDNLLTDIAAGAAAGCVTVLVLSGITTTANMSIHEAKAGVKADIICQNLAEVSSALGFQSLSH</sequence>